<reference evidence="1 2" key="1">
    <citation type="journal article" date="2024" name="G3 (Bethesda)">
        <title>Genome assembly of Hibiscus sabdariffa L. provides insights into metabolisms of medicinal natural products.</title>
        <authorList>
            <person name="Kim T."/>
        </authorList>
    </citation>
    <scope>NUCLEOTIDE SEQUENCE [LARGE SCALE GENOMIC DNA]</scope>
    <source>
        <strain evidence="1">TK-2024</strain>
        <tissue evidence="1">Old leaves</tissue>
    </source>
</reference>
<protein>
    <submittedName>
        <fullName evidence="1">Uncharacterized protein</fullName>
    </submittedName>
</protein>
<proteinExistence type="predicted"/>
<evidence type="ECO:0000313" key="2">
    <source>
        <dbReference type="Proteomes" id="UP001472677"/>
    </source>
</evidence>
<comment type="caution">
    <text evidence="1">The sequence shown here is derived from an EMBL/GenBank/DDBJ whole genome shotgun (WGS) entry which is preliminary data.</text>
</comment>
<keyword evidence="2" id="KW-1185">Reference proteome</keyword>
<dbReference type="Proteomes" id="UP001472677">
    <property type="component" value="Unassembled WGS sequence"/>
</dbReference>
<sequence length="85" mass="9277">MARCTVSVGNRTVEAVAAAEEEEVEEVTVDVEKEVQGVSIGLEMKLNLALASSKVLLKILPRSIAICYPKDFTDSFTFSGEKRDL</sequence>
<evidence type="ECO:0000313" key="1">
    <source>
        <dbReference type="EMBL" id="KAK8556703.1"/>
    </source>
</evidence>
<accession>A0ABR2EEH1</accession>
<name>A0ABR2EEH1_9ROSI</name>
<dbReference type="EMBL" id="JBBPBM010000017">
    <property type="protein sequence ID" value="KAK8556703.1"/>
    <property type="molecule type" value="Genomic_DNA"/>
</dbReference>
<gene>
    <name evidence="1" type="ORF">V6N12_003098</name>
</gene>
<organism evidence="1 2">
    <name type="scientific">Hibiscus sabdariffa</name>
    <name type="common">roselle</name>
    <dbReference type="NCBI Taxonomy" id="183260"/>
    <lineage>
        <taxon>Eukaryota</taxon>
        <taxon>Viridiplantae</taxon>
        <taxon>Streptophyta</taxon>
        <taxon>Embryophyta</taxon>
        <taxon>Tracheophyta</taxon>
        <taxon>Spermatophyta</taxon>
        <taxon>Magnoliopsida</taxon>
        <taxon>eudicotyledons</taxon>
        <taxon>Gunneridae</taxon>
        <taxon>Pentapetalae</taxon>
        <taxon>rosids</taxon>
        <taxon>malvids</taxon>
        <taxon>Malvales</taxon>
        <taxon>Malvaceae</taxon>
        <taxon>Malvoideae</taxon>
        <taxon>Hibiscus</taxon>
    </lineage>
</organism>